<keyword evidence="2" id="KW-0732">Signal</keyword>
<dbReference type="PANTHER" id="PTHR22870">
    <property type="entry name" value="REGULATOR OF CHROMOSOME CONDENSATION"/>
    <property type="match status" value="1"/>
</dbReference>
<dbReference type="Proteomes" id="UP000054854">
    <property type="component" value="Unassembled WGS sequence"/>
</dbReference>
<dbReference type="InterPro" id="IPR051210">
    <property type="entry name" value="Ub_ligase/GEF_domain"/>
</dbReference>
<reference evidence="4 6" key="1">
    <citation type="submission" date="2015-11" db="EMBL/GenBank/DDBJ databases">
        <title>Genomic analysis of 38 Legionella species identifies large and diverse effector repertoires.</title>
        <authorList>
            <person name="Burstein D."/>
            <person name="Amaro F."/>
            <person name="Zusman T."/>
            <person name="Lifshitz Z."/>
            <person name="Cohen O."/>
            <person name="Gilbert J.A."/>
            <person name="Pupko T."/>
            <person name="Shuman H.A."/>
            <person name="Segal G."/>
        </authorList>
    </citation>
    <scope>NUCLEOTIDE SEQUENCE [LARGE SCALE GENOMIC DNA]</scope>
    <source>
        <strain evidence="4 6">CDC#72-OH-14</strain>
    </source>
</reference>
<gene>
    <name evidence="4" type="ORF">Lcin_1003</name>
    <name evidence="5" type="ORF">NCTC12438_00043</name>
</gene>
<organism evidence="5 7">
    <name type="scientific">Legionella cincinnatiensis</name>
    <dbReference type="NCBI Taxonomy" id="28085"/>
    <lineage>
        <taxon>Bacteria</taxon>
        <taxon>Pseudomonadati</taxon>
        <taxon>Pseudomonadota</taxon>
        <taxon>Gammaproteobacteria</taxon>
        <taxon>Legionellales</taxon>
        <taxon>Legionellaceae</taxon>
        <taxon>Legionella</taxon>
    </lineage>
</organism>
<evidence type="ECO:0000256" key="2">
    <source>
        <dbReference type="SAM" id="SignalP"/>
    </source>
</evidence>
<proteinExistence type="predicted"/>
<evidence type="ECO:0000259" key="3">
    <source>
        <dbReference type="Pfam" id="PF25390"/>
    </source>
</evidence>
<evidence type="ECO:0000313" key="5">
    <source>
        <dbReference type="EMBL" id="STX33472.1"/>
    </source>
</evidence>
<dbReference type="PROSITE" id="PS50012">
    <property type="entry name" value="RCC1_3"/>
    <property type="match status" value="6"/>
</dbReference>
<dbReference type="InterPro" id="IPR058923">
    <property type="entry name" value="RCC1-like_dom"/>
</dbReference>
<feature type="domain" description="RCC1-like" evidence="3">
    <location>
        <begin position="327"/>
        <end position="560"/>
    </location>
</feature>
<dbReference type="Gene3D" id="2.130.10.30">
    <property type="entry name" value="Regulator of chromosome condensation 1/beta-lactamase-inhibitor protein II"/>
    <property type="match status" value="2"/>
</dbReference>
<keyword evidence="1" id="KW-0677">Repeat</keyword>
<keyword evidence="5" id="KW-0812">Transmembrane</keyword>
<accession>A0A378IFD8</accession>
<dbReference type="EMBL" id="UGNX01000001">
    <property type="protein sequence ID" value="STX33472.1"/>
    <property type="molecule type" value="Genomic_DNA"/>
</dbReference>
<dbReference type="InterPro" id="IPR000408">
    <property type="entry name" value="Reg_chr_condens"/>
</dbReference>
<feature type="chain" id="PRO_5016714055" evidence="2">
    <location>
        <begin position="30"/>
        <end position="603"/>
    </location>
</feature>
<dbReference type="OrthoDB" id="5649647at2"/>
<reference evidence="5 7" key="2">
    <citation type="submission" date="2018-06" db="EMBL/GenBank/DDBJ databases">
        <authorList>
            <consortium name="Pathogen Informatics"/>
            <person name="Doyle S."/>
        </authorList>
    </citation>
    <scope>NUCLEOTIDE SEQUENCE [LARGE SCALE GENOMIC DNA]</scope>
    <source>
        <strain evidence="5 7">NCTC12438</strain>
    </source>
</reference>
<evidence type="ECO:0000313" key="6">
    <source>
        <dbReference type="Proteomes" id="UP000054854"/>
    </source>
</evidence>
<evidence type="ECO:0000313" key="7">
    <source>
        <dbReference type="Proteomes" id="UP000255316"/>
    </source>
</evidence>
<dbReference type="Pfam" id="PF25390">
    <property type="entry name" value="WD40_RLD"/>
    <property type="match status" value="1"/>
</dbReference>
<dbReference type="Pfam" id="PF00415">
    <property type="entry name" value="RCC1"/>
    <property type="match status" value="1"/>
</dbReference>
<evidence type="ECO:0000313" key="4">
    <source>
        <dbReference type="EMBL" id="KTC92224.1"/>
    </source>
</evidence>
<dbReference type="STRING" id="28085.Lcin_1003"/>
<name>A0A378IFD8_9GAMM</name>
<sequence>MRRKNYKGKPIGFWLSGVAGVVINSLAHASTPLWTYSAPSPASVTVSDGGIATVSYTVTNMSRRGKYLILKPTPGVSASACYLAGMRSICNLTLTINGSAIPQQGLHAGPVLCEQGNPNQCYQPALDKQLNVNRSSDGPGHLLLSQYGRPISALALRPGDTGTLLLTNTGQRSISSLSIQLPFGWSDYFTNNCLAVLAPSQNCTITYTVPSLSMTGILNPLTILGTGADNSITLPVSIQAIGSVSCWGYNGFGQLGNGTTSSSSIPVSVNGIGNALSITGGLFHTCALLNSGAVSCWGYNGVGQLGNGTLTNSSIPVSVNGIGNALAITAGDYHTCALLNSGAVSCWGSNGVGQLGNGTTTSSSTPVSVSGISNAVAISAGSNSTCALLDSGVINCWGYNGFGQLGNGTTTNSSIPVSVNGISNALAITEGGNHICALLNSGAVSCWGYNVSGQLGNGSTTTSSTPVSVSGISNAVAISAGSNSTCALLDSGVINCWGYNGFGQLGNGTTTSSSIPVSVNGISNALAITEGVNHTCALLNSGAVNCWGYNVSGQLGNGISGVGAYSSTPVQTCSESGCPNPLNALGIFNHNLGNQSCAIIPVP</sequence>
<dbReference type="AlphaFoldDB" id="A0A378IFD8"/>
<dbReference type="RefSeq" id="WP_058464193.1">
    <property type="nucleotide sequence ID" value="NZ_LNXX01000007.1"/>
</dbReference>
<evidence type="ECO:0000256" key="1">
    <source>
        <dbReference type="ARBA" id="ARBA00022737"/>
    </source>
</evidence>
<keyword evidence="5" id="KW-0472">Membrane</keyword>
<protein>
    <submittedName>
        <fullName evidence="5">Transmembrane protein (Fibronectin III domain and Gp5 C-terminal repeat)</fullName>
    </submittedName>
</protein>
<keyword evidence="6" id="KW-1185">Reference proteome</keyword>
<dbReference type="Proteomes" id="UP000255316">
    <property type="component" value="Unassembled WGS sequence"/>
</dbReference>
<dbReference type="EMBL" id="LNXX01000007">
    <property type="protein sequence ID" value="KTC92224.1"/>
    <property type="molecule type" value="Genomic_DNA"/>
</dbReference>
<feature type="signal peptide" evidence="2">
    <location>
        <begin position="1"/>
        <end position="29"/>
    </location>
</feature>
<dbReference type="PRINTS" id="PR00633">
    <property type="entry name" value="RCCNDNSATION"/>
</dbReference>
<dbReference type="InterPro" id="IPR009091">
    <property type="entry name" value="RCC1/BLIP-II"/>
</dbReference>
<dbReference type="PANTHER" id="PTHR22870:SF408">
    <property type="entry name" value="OS09G0560450 PROTEIN"/>
    <property type="match status" value="1"/>
</dbReference>
<dbReference type="SUPFAM" id="SSF50985">
    <property type="entry name" value="RCC1/BLIP-II"/>
    <property type="match status" value="1"/>
</dbReference>